<feature type="modified residue" description="4-aspartylphosphate" evidence="2">
    <location>
        <position position="52"/>
    </location>
</feature>
<accession>A0A540V290</accession>
<dbReference type="SMART" id="SM00448">
    <property type="entry name" value="REC"/>
    <property type="match status" value="1"/>
</dbReference>
<reference evidence="4 5" key="1">
    <citation type="submission" date="2019-06" db="EMBL/GenBank/DDBJ databases">
        <title>Genome sequence of Ureibacillus terrenus.</title>
        <authorList>
            <person name="Maclea K.S."/>
            <person name="Simoes M."/>
        </authorList>
    </citation>
    <scope>NUCLEOTIDE SEQUENCE [LARGE SCALE GENOMIC DNA]</scope>
    <source>
        <strain evidence="4 5">ATCC BAA-384</strain>
    </source>
</reference>
<evidence type="ECO:0000259" key="3">
    <source>
        <dbReference type="PROSITE" id="PS50110"/>
    </source>
</evidence>
<name>A0A540V290_9BACL</name>
<comment type="caution">
    <text evidence="4">The sequence shown here is derived from an EMBL/GenBank/DDBJ whole genome shotgun (WGS) entry which is preliminary data.</text>
</comment>
<dbReference type="EMBL" id="VIGD01000008">
    <property type="protein sequence ID" value="TQE90872.1"/>
    <property type="molecule type" value="Genomic_DNA"/>
</dbReference>
<evidence type="ECO:0000256" key="1">
    <source>
        <dbReference type="ARBA" id="ARBA00022553"/>
    </source>
</evidence>
<dbReference type="Gene3D" id="3.40.50.2300">
    <property type="match status" value="1"/>
</dbReference>
<dbReference type="InterPro" id="IPR001789">
    <property type="entry name" value="Sig_transdc_resp-reg_receiver"/>
</dbReference>
<dbReference type="AlphaFoldDB" id="A0A540V290"/>
<dbReference type="Proteomes" id="UP000315753">
    <property type="component" value="Unassembled WGS sequence"/>
</dbReference>
<evidence type="ECO:0000313" key="4">
    <source>
        <dbReference type="EMBL" id="TQE90872.1"/>
    </source>
</evidence>
<dbReference type="PROSITE" id="PS50110">
    <property type="entry name" value="RESPONSE_REGULATORY"/>
    <property type="match status" value="1"/>
</dbReference>
<sequence>MKKILIVDDQRGIRLLLDEIFKKEGVKTYLASNGQEALQLLEKAKMDCVLLDMKLPGMDGRELLKRMKTLYPDMPVFMMTAYEEIGQENGFGADHYFTKPFNVLELKNTVLEWLNRNNVLSD</sequence>
<proteinExistence type="predicted"/>
<keyword evidence="1 2" id="KW-0597">Phosphoprotein</keyword>
<gene>
    <name evidence="4" type="ORF">FKZ59_07645</name>
</gene>
<evidence type="ECO:0000256" key="2">
    <source>
        <dbReference type="PROSITE-ProRule" id="PRU00169"/>
    </source>
</evidence>
<keyword evidence="5" id="KW-1185">Reference proteome</keyword>
<evidence type="ECO:0000313" key="5">
    <source>
        <dbReference type="Proteomes" id="UP000315753"/>
    </source>
</evidence>
<dbReference type="SUPFAM" id="SSF52172">
    <property type="entry name" value="CheY-like"/>
    <property type="match status" value="1"/>
</dbReference>
<dbReference type="GO" id="GO:0000160">
    <property type="term" value="P:phosphorelay signal transduction system"/>
    <property type="evidence" value="ECO:0007669"/>
    <property type="project" value="InterPro"/>
</dbReference>
<dbReference type="PANTHER" id="PTHR44591">
    <property type="entry name" value="STRESS RESPONSE REGULATOR PROTEIN 1"/>
    <property type="match status" value="1"/>
</dbReference>
<protein>
    <submittedName>
        <fullName evidence="4">Response regulator</fullName>
    </submittedName>
</protein>
<dbReference type="InterPro" id="IPR050595">
    <property type="entry name" value="Bact_response_regulator"/>
</dbReference>
<dbReference type="RefSeq" id="WP_141602164.1">
    <property type="nucleotide sequence ID" value="NZ_JARMSB010000008.1"/>
</dbReference>
<feature type="domain" description="Response regulatory" evidence="3">
    <location>
        <begin position="3"/>
        <end position="114"/>
    </location>
</feature>
<dbReference type="Pfam" id="PF00072">
    <property type="entry name" value="Response_reg"/>
    <property type="match status" value="1"/>
</dbReference>
<dbReference type="InterPro" id="IPR011006">
    <property type="entry name" value="CheY-like_superfamily"/>
</dbReference>
<organism evidence="4 5">
    <name type="scientific">Ureibacillus terrenus</name>
    <dbReference type="NCBI Taxonomy" id="118246"/>
    <lineage>
        <taxon>Bacteria</taxon>
        <taxon>Bacillati</taxon>
        <taxon>Bacillota</taxon>
        <taxon>Bacilli</taxon>
        <taxon>Bacillales</taxon>
        <taxon>Caryophanaceae</taxon>
        <taxon>Ureibacillus</taxon>
    </lineage>
</organism>
<dbReference type="PANTHER" id="PTHR44591:SF3">
    <property type="entry name" value="RESPONSE REGULATORY DOMAIN-CONTAINING PROTEIN"/>
    <property type="match status" value="1"/>
</dbReference>
<dbReference type="OrthoDB" id="9808843at2"/>